<evidence type="ECO:0000256" key="5">
    <source>
        <dbReference type="SAM" id="Phobius"/>
    </source>
</evidence>
<comment type="caution">
    <text evidence="7">The sequence shown here is derived from an EMBL/GenBank/DDBJ whole genome shotgun (WGS) entry which is preliminary data.</text>
</comment>
<keyword evidence="2 5" id="KW-0812">Transmembrane</keyword>
<comment type="subcellular location">
    <subcellularLocation>
        <location evidence="1">Membrane</location>
        <topology evidence="1">Multi-pass membrane protein</topology>
    </subcellularLocation>
</comment>
<evidence type="ECO:0000256" key="1">
    <source>
        <dbReference type="ARBA" id="ARBA00004141"/>
    </source>
</evidence>
<evidence type="ECO:0000256" key="3">
    <source>
        <dbReference type="ARBA" id="ARBA00022989"/>
    </source>
</evidence>
<name>A0ABU9UC97_9SPIR</name>
<dbReference type="InterPro" id="IPR006977">
    <property type="entry name" value="Yip1_dom"/>
</dbReference>
<evidence type="ECO:0000259" key="6">
    <source>
        <dbReference type="Pfam" id="PF04893"/>
    </source>
</evidence>
<feature type="transmembrane region" description="Helical" evidence="5">
    <location>
        <begin position="179"/>
        <end position="198"/>
    </location>
</feature>
<keyword evidence="3 5" id="KW-1133">Transmembrane helix</keyword>
<evidence type="ECO:0000256" key="4">
    <source>
        <dbReference type="ARBA" id="ARBA00023136"/>
    </source>
</evidence>
<reference evidence="7 8" key="1">
    <citation type="submission" date="2024-03" db="EMBL/GenBank/DDBJ databases">
        <title>Ignisphaera cupida sp. nov., a hyperthermophilic hydrolytic archaeon from a hot spring of Kamchatka, and proposal of Ignisphaeraceae fam. nov.</title>
        <authorList>
            <person name="Podosokorskaya O.A."/>
            <person name="Elcheninov A.G."/>
            <person name="Maltseva A.I."/>
            <person name="Zayulina K.S."/>
            <person name="Novikov A."/>
            <person name="Merkel A.Y."/>
        </authorList>
    </citation>
    <scope>NUCLEOTIDE SEQUENCE [LARGE SCALE GENOMIC DNA]</scope>
    <source>
        <strain evidence="7 8">38H-sp</strain>
    </source>
</reference>
<protein>
    <submittedName>
        <fullName evidence="7">YIP1 family protein</fullName>
    </submittedName>
</protein>
<feature type="transmembrane region" description="Helical" evidence="5">
    <location>
        <begin position="228"/>
        <end position="249"/>
    </location>
</feature>
<feature type="domain" description="Yip1" evidence="6">
    <location>
        <begin position="7"/>
        <end position="242"/>
    </location>
</feature>
<feature type="transmembrane region" description="Helical" evidence="5">
    <location>
        <begin position="204"/>
        <end position="221"/>
    </location>
</feature>
<organism evidence="7 8">
    <name type="scientific">Rarispira pelagica</name>
    <dbReference type="NCBI Taxonomy" id="3141764"/>
    <lineage>
        <taxon>Bacteria</taxon>
        <taxon>Pseudomonadati</taxon>
        <taxon>Spirochaetota</taxon>
        <taxon>Spirochaetia</taxon>
        <taxon>Winmispirales</taxon>
        <taxon>Winmispiraceae</taxon>
        <taxon>Rarispira</taxon>
    </lineage>
</organism>
<feature type="transmembrane region" description="Helical" evidence="5">
    <location>
        <begin position="28"/>
        <end position="48"/>
    </location>
</feature>
<feature type="transmembrane region" description="Helical" evidence="5">
    <location>
        <begin position="137"/>
        <end position="158"/>
    </location>
</feature>
<dbReference type="Proteomes" id="UP001466331">
    <property type="component" value="Unassembled WGS sequence"/>
</dbReference>
<proteinExistence type="predicted"/>
<evidence type="ECO:0000256" key="2">
    <source>
        <dbReference type="ARBA" id="ARBA00022692"/>
    </source>
</evidence>
<dbReference type="EMBL" id="JBCHKQ010000003">
    <property type="protein sequence ID" value="MEM5948291.1"/>
    <property type="molecule type" value="Genomic_DNA"/>
</dbReference>
<evidence type="ECO:0000313" key="8">
    <source>
        <dbReference type="Proteomes" id="UP001466331"/>
    </source>
</evidence>
<dbReference type="RefSeq" id="WP_420069744.1">
    <property type="nucleotide sequence ID" value="NZ_JBCHKQ010000003.1"/>
</dbReference>
<keyword evidence="8" id="KW-1185">Reference proteome</keyword>
<feature type="transmembrane region" description="Helical" evidence="5">
    <location>
        <begin position="88"/>
        <end position="117"/>
    </location>
</feature>
<evidence type="ECO:0000313" key="7">
    <source>
        <dbReference type="EMBL" id="MEM5948291.1"/>
    </source>
</evidence>
<gene>
    <name evidence="7" type="ORF">WKV44_07020</name>
</gene>
<sequence length="256" mass="28644">MIRLWKEIIFSPFDGFAKLDKSVPVWKAFFLIMVFASLVGAMLIPVITSQEYRELVYKLSVVQMQKMGQSMSNEQLDMFKENFNSSQFVVSTVISTVLSMGIMTGIGCLLSAFMLWLISLVFKTGEGFKRALAVSVYAYPVYILGMAVKNLLVLASDYKSLLLQVRTNMELGFLLSPPFSLASFLSPSSVSVSFYNILNTATDVFFLLFVLFLYAAFLKVYGMEKNKALTASIGFYIVFVLVSSIFYFLSSSVTGM</sequence>
<accession>A0ABU9UC97</accession>
<keyword evidence="4 5" id="KW-0472">Membrane</keyword>
<dbReference type="Pfam" id="PF04893">
    <property type="entry name" value="Yip1"/>
    <property type="match status" value="1"/>
</dbReference>